<name>A0A1I4QZ23_9BACI</name>
<evidence type="ECO:0000313" key="2">
    <source>
        <dbReference type="Proteomes" id="UP000199668"/>
    </source>
</evidence>
<protein>
    <submittedName>
        <fullName evidence="1">Uncharacterized protein</fullName>
    </submittedName>
</protein>
<dbReference type="EMBL" id="FOTY01000054">
    <property type="protein sequence ID" value="SFM45241.1"/>
    <property type="molecule type" value="Genomic_DNA"/>
</dbReference>
<gene>
    <name evidence="1" type="ORF">SAMN04488054_1547</name>
</gene>
<dbReference type="AlphaFoldDB" id="A0A1I4QZ23"/>
<dbReference type="RefSeq" id="WP_245737092.1">
    <property type="nucleotide sequence ID" value="NZ_FOTY01000054.1"/>
</dbReference>
<sequence>MEKAKLKVQNPAKKFFKKIKDKQLKGKYEDAIENIRLDSYQAAEPKMDTP</sequence>
<accession>A0A1I4QZ23</accession>
<dbReference type="STRING" id="266892.SAMN04488054_1547"/>
<evidence type="ECO:0000313" key="1">
    <source>
        <dbReference type="EMBL" id="SFM45241.1"/>
    </source>
</evidence>
<dbReference type="Proteomes" id="UP000199668">
    <property type="component" value="Unassembled WGS sequence"/>
</dbReference>
<reference evidence="1 2" key="1">
    <citation type="submission" date="2016-10" db="EMBL/GenBank/DDBJ databases">
        <authorList>
            <person name="de Groot N.N."/>
        </authorList>
    </citation>
    <scope>NUCLEOTIDE SEQUENCE [LARGE SCALE GENOMIC DNA]</scope>
    <source>
        <strain evidence="1 2">CGMCC 1.6134</strain>
    </source>
</reference>
<proteinExistence type="predicted"/>
<organism evidence="1 2">
    <name type="scientific">Salibacterium qingdaonense</name>
    <dbReference type="NCBI Taxonomy" id="266892"/>
    <lineage>
        <taxon>Bacteria</taxon>
        <taxon>Bacillati</taxon>
        <taxon>Bacillota</taxon>
        <taxon>Bacilli</taxon>
        <taxon>Bacillales</taxon>
        <taxon>Bacillaceae</taxon>
    </lineage>
</organism>
<keyword evidence="2" id="KW-1185">Reference proteome</keyword>